<sequence>MAIPKAVPSRIGIDDSLAGVDDRIAKIQQALESRTRVAAGAGVGTGILSLEVTGFR</sequence>
<dbReference type="EMBL" id="BARS01022577">
    <property type="protein sequence ID" value="GAG01666.1"/>
    <property type="molecule type" value="Genomic_DNA"/>
</dbReference>
<organism evidence="1">
    <name type="scientific">marine sediment metagenome</name>
    <dbReference type="NCBI Taxonomy" id="412755"/>
    <lineage>
        <taxon>unclassified sequences</taxon>
        <taxon>metagenomes</taxon>
        <taxon>ecological metagenomes</taxon>
    </lineage>
</organism>
<accession>X0VM97</accession>
<proteinExistence type="predicted"/>
<protein>
    <submittedName>
        <fullName evidence="1">Uncharacterized protein</fullName>
    </submittedName>
</protein>
<gene>
    <name evidence="1" type="ORF">S01H1_36080</name>
</gene>
<reference evidence="1" key="1">
    <citation type="journal article" date="2014" name="Front. Microbiol.">
        <title>High frequency of phylogenetically diverse reductive dehalogenase-homologous genes in deep subseafloor sedimentary metagenomes.</title>
        <authorList>
            <person name="Kawai M."/>
            <person name="Futagami T."/>
            <person name="Toyoda A."/>
            <person name="Takaki Y."/>
            <person name="Nishi S."/>
            <person name="Hori S."/>
            <person name="Arai W."/>
            <person name="Tsubouchi T."/>
            <person name="Morono Y."/>
            <person name="Uchiyama I."/>
            <person name="Ito T."/>
            <person name="Fujiyama A."/>
            <person name="Inagaki F."/>
            <person name="Takami H."/>
        </authorList>
    </citation>
    <scope>NUCLEOTIDE SEQUENCE</scope>
    <source>
        <strain evidence="1">Expedition CK06-06</strain>
    </source>
</reference>
<name>X0VM97_9ZZZZ</name>
<feature type="non-terminal residue" evidence="1">
    <location>
        <position position="56"/>
    </location>
</feature>
<evidence type="ECO:0000313" key="1">
    <source>
        <dbReference type="EMBL" id="GAG01666.1"/>
    </source>
</evidence>
<dbReference type="AlphaFoldDB" id="X0VM97"/>
<comment type="caution">
    <text evidence="1">The sequence shown here is derived from an EMBL/GenBank/DDBJ whole genome shotgun (WGS) entry which is preliminary data.</text>
</comment>